<keyword evidence="3" id="KW-1185">Reference proteome</keyword>
<comment type="caution">
    <text evidence="2">The sequence shown here is derived from an EMBL/GenBank/DDBJ whole genome shotgun (WGS) entry which is preliminary data.</text>
</comment>
<feature type="compositionally biased region" description="Basic and acidic residues" evidence="1">
    <location>
        <begin position="1"/>
        <end position="17"/>
    </location>
</feature>
<sequence>MFFNKSQDDFQDARDDAVGEGIPSTIDNLRRGDELRGLIARQLWACRQIDDLGFILLGKNVKLKWRAFVERLTPVCVALMKLINFFANMEWLHFLLFRMRTTSISDSHKVHQYKCC</sequence>
<dbReference type="AlphaFoldDB" id="A0AAV8ZZG3"/>
<proteinExistence type="predicted"/>
<evidence type="ECO:0000313" key="2">
    <source>
        <dbReference type="EMBL" id="KAK1258086.1"/>
    </source>
</evidence>
<evidence type="ECO:0000256" key="1">
    <source>
        <dbReference type="SAM" id="MobiDB-lite"/>
    </source>
</evidence>
<evidence type="ECO:0000313" key="3">
    <source>
        <dbReference type="Proteomes" id="UP001179952"/>
    </source>
</evidence>
<dbReference type="Proteomes" id="UP001179952">
    <property type="component" value="Unassembled WGS sequence"/>
</dbReference>
<feature type="region of interest" description="Disordered" evidence="1">
    <location>
        <begin position="1"/>
        <end position="21"/>
    </location>
</feature>
<accession>A0AAV8ZZG3</accession>
<reference evidence="2" key="2">
    <citation type="submission" date="2023-06" db="EMBL/GenBank/DDBJ databases">
        <authorList>
            <person name="Ma L."/>
            <person name="Liu K.-W."/>
            <person name="Li Z."/>
            <person name="Hsiao Y.-Y."/>
            <person name="Qi Y."/>
            <person name="Fu T."/>
            <person name="Tang G."/>
            <person name="Zhang D."/>
            <person name="Sun W.-H."/>
            <person name="Liu D.-K."/>
            <person name="Li Y."/>
            <person name="Chen G.-Z."/>
            <person name="Liu X.-D."/>
            <person name="Liao X.-Y."/>
            <person name="Jiang Y.-T."/>
            <person name="Yu X."/>
            <person name="Hao Y."/>
            <person name="Huang J."/>
            <person name="Zhao X.-W."/>
            <person name="Ke S."/>
            <person name="Chen Y.-Y."/>
            <person name="Wu W.-L."/>
            <person name="Hsu J.-L."/>
            <person name="Lin Y.-F."/>
            <person name="Huang M.-D."/>
            <person name="Li C.-Y."/>
            <person name="Huang L."/>
            <person name="Wang Z.-W."/>
            <person name="Zhao X."/>
            <person name="Zhong W.-Y."/>
            <person name="Peng D.-H."/>
            <person name="Ahmad S."/>
            <person name="Lan S."/>
            <person name="Zhang J.-S."/>
            <person name="Tsai W.-C."/>
            <person name="Van De Peer Y."/>
            <person name="Liu Z.-J."/>
        </authorList>
    </citation>
    <scope>NUCLEOTIDE SEQUENCE</scope>
    <source>
        <strain evidence="2">SCP</strain>
        <tissue evidence="2">Leaves</tissue>
    </source>
</reference>
<protein>
    <submittedName>
        <fullName evidence="2">Uncharacterized protein</fullName>
    </submittedName>
</protein>
<organism evidence="2 3">
    <name type="scientific">Acorus gramineus</name>
    <name type="common">Dwarf sweet flag</name>
    <dbReference type="NCBI Taxonomy" id="55184"/>
    <lineage>
        <taxon>Eukaryota</taxon>
        <taxon>Viridiplantae</taxon>
        <taxon>Streptophyta</taxon>
        <taxon>Embryophyta</taxon>
        <taxon>Tracheophyta</taxon>
        <taxon>Spermatophyta</taxon>
        <taxon>Magnoliopsida</taxon>
        <taxon>Liliopsida</taxon>
        <taxon>Acoraceae</taxon>
        <taxon>Acorus</taxon>
    </lineage>
</organism>
<name>A0AAV8ZZG3_ACOGR</name>
<gene>
    <name evidence="2" type="ORF">QJS04_geneDACA012281</name>
</gene>
<dbReference type="EMBL" id="JAUJYN010000025">
    <property type="protein sequence ID" value="KAK1258086.1"/>
    <property type="molecule type" value="Genomic_DNA"/>
</dbReference>
<reference evidence="2" key="1">
    <citation type="journal article" date="2023" name="Nat. Commun.">
        <title>Diploid and tetraploid genomes of Acorus and the evolution of monocots.</title>
        <authorList>
            <person name="Ma L."/>
            <person name="Liu K.W."/>
            <person name="Li Z."/>
            <person name="Hsiao Y.Y."/>
            <person name="Qi Y."/>
            <person name="Fu T."/>
            <person name="Tang G.D."/>
            <person name="Zhang D."/>
            <person name="Sun W.H."/>
            <person name="Liu D.K."/>
            <person name="Li Y."/>
            <person name="Chen G.Z."/>
            <person name="Liu X.D."/>
            <person name="Liao X.Y."/>
            <person name="Jiang Y.T."/>
            <person name="Yu X."/>
            <person name="Hao Y."/>
            <person name="Huang J."/>
            <person name="Zhao X.W."/>
            <person name="Ke S."/>
            <person name="Chen Y.Y."/>
            <person name="Wu W.L."/>
            <person name="Hsu J.L."/>
            <person name="Lin Y.F."/>
            <person name="Huang M.D."/>
            <person name="Li C.Y."/>
            <person name="Huang L."/>
            <person name="Wang Z.W."/>
            <person name="Zhao X."/>
            <person name="Zhong W.Y."/>
            <person name="Peng D.H."/>
            <person name="Ahmad S."/>
            <person name="Lan S."/>
            <person name="Zhang J.S."/>
            <person name="Tsai W.C."/>
            <person name="Van de Peer Y."/>
            <person name="Liu Z.J."/>
        </authorList>
    </citation>
    <scope>NUCLEOTIDE SEQUENCE</scope>
    <source>
        <strain evidence="2">SCP</strain>
    </source>
</reference>